<sequence length="62" mass="6499">MDDELLAVGSCLEGMQEVVQRVTAAHGAILDLNEEIVVTTSTLRKFAQGLDLGAVPPSSKSS</sequence>
<dbReference type="KEGG" id="sre:PTSG_02120"/>
<dbReference type="AlphaFoldDB" id="F2U196"/>
<evidence type="ECO:0000313" key="2">
    <source>
        <dbReference type="Proteomes" id="UP000007799"/>
    </source>
</evidence>
<proteinExistence type="predicted"/>
<dbReference type="Proteomes" id="UP000007799">
    <property type="component" value="Unassembled WGS sequence"/>
</dbReference>
<dbReference type="GeneID" id="16077193"/>
<gene>
    <name evidence="1" type="ORF">PTSG_02120</name>
</gene>
<dbReference type="InParanoid" id="F2U196"/>
<reference evidence="1" key="1">
    <citation type="submission" date="2009-08" db="EMBL/GenBank/DDBJ databases">
        <title>Annotation of Salpingoeca rosetta.</title>
        <authorList>
            <consortium name="The Broad Institute Genome Sequencing Platform"/>
            <person name="Russ C."/>
            <person name="Cuomo C."/>
            <person name="Burger G."/>
            <person name="Gray M.W."/>
            <person name="Holland P.W.H."/>
            <person name="King N."/>
            <person name="Lang F.B.F."/>
            <person name="Roger A.J."/>
            <person name="Ruiz-Trillo I."/>
            <person name="Young S.K."/>
            <person name="Zeng Q."/>
            <person name="Gargeya S."/>
            <person name="Alvarado L."/>
            <person name="Berlin A."/>
            <person name="Chapman S.B."/>
            <person name="Chen Z."/>
            <person name="Freedman E."/>
            <person name="Gellesch M."/>
            <person name="Goldberg J."/>
            <person name="Griggs A."/>
            <person name="Gujja S."/>
            <person name="Heilman E."/>
            <person name="Heiman D."/>
            <person name="Howarth C."/>
            <person name="Mehta T."/>
            <person name="Neiman D."/>
            <person name="Pearson M."/>
            <person name="Roberts A."/>
            <person name="Saif S."/>
            <person name="Shea T."/>
            <person name="Shenoy N."/>
            <person name="Sisk P."/>
            <person name="Stolte C."/>
            <person name="Sykes S."/>
            <person name="White J."/>
            <person name="Yandava C."/>
            <person name="Haas B."/>
            <person name="Nusbaum C."/>
            <person name="Birren B."/>
        </authorList>
    </citation>
    <scope>NUCLEOTIDE SEQUENCE</scope>
    <source>
        <strain evidence="1">ATCC 50818</strain>
    </source>
</reference>
<name>F2U196_SALR5</name>
<evidence type="ECO:0000313" key="1">
    <source>
        <dbReference type="EMBL" id="EGD81398.1"/>
    </source>
</evidence>
<dbReference type="EMBL" id="GL832959">
    <property type="protein sequence ID" value="EGD81398.1"/>
    <property type="molecule type" value="Genomic_DNA"/>
</dbReference>
<accession>F2U196</accession>
<keyword evidence="2" id="KW-1185">Reference proteome</keyword>
<protein>
    <submittedName>
        <fullName evidence="1">Uncharacterized protein</fullName>
    </submittedName>
</protein>
<organism evidence="1 2">
    <name type="scientific">Salpingoeca rosetta (strain ATCC 50818 / BSB-021)</name>
    <dbReference type="NCBI Taxonomy" id="946362"/>
    <lineage>
        <taxon>Eukaryota</taxon>
        <taxon>Choanoflagellata</taxon>
        <taxon>Craspedida</taxon>
        <taxon>Salpingoecidae</taxon>
        <taxon>Salpingoeca</taxon>
    </lineage>
</organism>
<dbReference type="RefSeq" id="XP_004996602.1">
    <property type="nucleotide sequence ID" value="XM_004996545.1"/>
</dbReference>